<protein>
    <recommendedName>
        <fullName evidence="12">DNA polymerase</fullName>
        <ecNumber evidence="12">2.7.7.7</ecNumber>
    </recommendedName>
</protein>
<evidence type="ECO:0000259" key="14">
    <source>
        <dbReference type="Pfam" id="PF00136"/>
    </source>
</evidence>
<evidence type="ECO:0000259" key="16">
    <source>
        <dbReference type="Pfam" id="PF08996"/>
    </source>
</evidence>
<dbReference type="InterPro" id="IPR006134">
    <property type="entry name" value="DNA-dir_DNA_pol_B_multi_dom"/>
</dbReference>
<dbReference type="GO" id="GO:0003688">
    <property type="term" value="F:DNA replication origin binding"/>
    <property type="evidence" value="ECO:0007669"/>
    <property type="project" value="TreeGrafter"/>
</dbReference>
<dbReference type="InterPro" id="IPR015088">
    <property type="entry name" value="Znf_DNA-dir_DNA_pol_B_alpha"/>
</dbReference>
<evidence type="ECO:0000256" key="4">
    <source>
        <dbReference type="ARBA" id="ARBA00022695"/>
    </source>
</evidence>
<dbReference type="InterPro" id="IPR043502">
    <property type="entry name" value="DNA/RNA_pol_sf"/>
</dbReference>
<feature type="compositionally biased region" description="Acidic residues" evidence="13">
    <location>
        <begin position="65"/>
        <end position="79"/>
    </location>
</feature>
<reference evidence="18 19" key="1">
    <citation type="journal article" date="2020" name="Microb. Genom.">
        <title>Genetic diversity of clinical and environmental Mucorales isolates obtained from an investigation of mucormycosis cases among solid organ transplant recipients.</title>
        <authorList>
            <person name="Nguyen M.H."/>
            <person name="Kaul D."/>
            <person name="Muto C."/>
            <person name="Cheng S.J."/>
            <person name="Richter R.A."/>
            <person name="Bruno V.M."/>
            <person name="Liu G."/>
            <person name="Beyhan S."/>
            <person name="Sundermann A.J."/>
            <person name="Mounaud S."/>
            <person name="Pasculle A.W."/>
            <person name="Nierman W.C."/>
            <person name="Driscoll E."/>
            <person name="Cumbie R."/>
            <person name="Clancy C.J."/>
            <person name="Dupont C.L."/>
        </authorList>
    </citation>
    <scope>NUCLEOTIDE SEQUENCE [LARGE SCALE GENOMIC DNA]</scope>
    <source>
        <strain evidence="18 19">GL24</strain>
    </source>
</reference>
<dbReference type="PANTHER" id="PTHR45861">
    <property type="entry name" value="DNA POLYMERASE ALPHA CATALYTIC SUBUNIT"/>
    <property type="match status" value="1"/>
</dbReference>
<dbReference type="PRINTS" id="PR00106">
    <property type="entry name" value="DNAPOLB"/>
</dbReference>
<dbReference type="Gene3D" id="3.90.1600.10">
    <property type="entry name" value="Palm domain of DNA polymerase"/>
    <property type="match status" value="1"/>
</dbReference>
<dbReference type="Proteomes" id="UP000740926">
    <property type="component" value="Unassembled WGS sequence"/>
</dbReference>
<dbReference type="Gene3D" id="1.10.3200.20">
    <property type="entry name" value="DNA Polymerase alpha, zinc finger"/>
    <property type="match status" value="1"/>
</dbReference>
<feature type="compositionally biased region" description="Polar residues" evidence="13">
    <location>
        <begin position="98"/>
        <end position="116"/>
    </location>
</feature>
<organism evidence="18 19">
    <name type="scientific">Rhizopus delemar</name>
    <dbReference type="NCBI Taxonomy" id="936053"/>
    <lineage>
        <taxon>Eukaryota</taxon>
        <taxon>Fungi</taxon>
        <taxon>Fungi incertae sedis</taxon>
        <taxon>Mucoromycota</taxon>
        <taxon>Mucoromycotina</taxon>
        <taxon>Mucoromycetes</taxon>
        <taxon>Mucorales</taxon>
        <taxon>Mucorineae</taxon>
        <taxon>Rhizopodaceae</taxon>
        <taxon>Rhizopus</taxon>
    </lineage>
</organism>
<dbReference type="GO" id="GO:0000166">
    <property type="term" value="F:nucleotide binding"/>
    <property type="evidence" value="ECO:0007669"/>
    <property type="project" value="InterPro"/>
</dbReference>
<dbReference type="Gene3D" id="3.30.70.2820">
    <property type="match status" value="1"/>
</dbReference>
<evidence type="ECO:0000256" key="8">
    <source>
        <dbReference type="ARBA" id="ARBA00022833"/>
    </source>
</evidence>
<dbReference type="Pfam" id="PF00136">
    <property type="entry name" value="DNA_pol_B"/>
    <property type="match status" value="1"/>
</dbReference>
<evidence type="ECO:0000256" key="5">
    <source>
        <dbReference type="ARBA" id="ARBA00022705"/>
    </source>
</evidence>
<dbReference type="CDD" id="cd05776">
    <property type="entry name" value="DNA_polB_alpha_exo"/>
    <property type="match status" value="1"/>
</dbReference>
<dbReference type="GO" id="GO:0003697">
    <property type="term" value="F:single-stranded DNA binding"/>
    <property type="evidence" value="ECO:0007669"/>
    <property type="project" value="TreeGrafter"/>
</dbReference>
<dbReference type="Gene3D" id="1.10.132.60">
    <property type="entry name" value="DNA polymerase family B, C-terminal domain"/>
    <property type="match status" value="1"/>
</dbReference>
<dbReference type="InterPro" id="IPR006133">
    <property type="entry name" value="DNA-dir_DNA_pol_B_exonuc"/>
</dbReference>
<evidence type="ECO:0000256" key="9">
    <source>
        <dbReference type="ARBA" id="ARBA00022932"/>
    </source>
</evidence>
<evidence type="ECO:0000256" key="11">
    <source>
        <dbReference type="ARBA" id="ARBA00023242"/>
    </source>
</evidence>
<dbReference type="InterPro" id="IPR045846">
    <property type="entry name" value="POLBc_alpha"/>
</dbReference>
<feature type="domain" description="DNA-directed DNA polymerase family B multifunctional" evidence="14">
    <location>
        <begin position="740"/>
        <end position="1202"/>
    </location>
</feature>
<gene>
    <name evidence="18" type="ORF">G6F50_000606</name>
</gene>
<dbReference type="InterPro" id="IPR038256">
    <property type="entry name" value="Pol_alpha_znc_sf"/>
</dbReference>
<dbReference type="GO" id="GO:1902975">
    <property type="term" value="P:mitotic DNA replication initiation"/>
    <property type="evidence" value="ECO:0007669"/>
    <property type="project" value="InterPro"/>
</dbReference>
<feature type="domain" description="DNA-directed DNA polymerase family B exonuclease" evidence="15">
    <location>
        <begin position="422"/>
        <end position="674"/>
    </location>
</feature>
<dbReference type="GO" id="GO:0033554">
    <property type="term" value="P:cellular response to stress"/>
    <property type="evidence" value="ECO:0007669"/>
    <property type="project" value="UniProtKB-ARBA"/>
</dbReference>
<keyword evidence="10 12" id="KW-0238">DNA-binding</keyword>
<dbReference type="InterPro" id="IPR017964">
    <property type="entry name" value="DNA-dir_DNA_pol_B_CS"/>
</dbReference>
<evidence type="ECO:0000256" key="3">
    <source>
        <dbReference type="ARBA" id="ARBA00022679"/>
    </source>
</evidence>
<feature type="compositionally biased region" description="Basic and acidic residues" evidence="13">
    <location>
        <begin position="120"/>
        <end position="133"/>
    </location>
</feature>
<evidence type="ECO:0000256" key="1">
    <source>
        <dbReference type="ARBA" id="ARBA00004123"/>
    </source>
</evidence>
<evidence type="ECO:0000313" key="18">
    <source>
        <dbReference type="EMBL" id="KAG1575981.1"/>
    </source>
</evidence>
<dbReference type="Pfam" id="PF08996">
    <property type="entry name" value="zf-DNA_Pol"/>
    <property type="match status" value="1"/>
</dbReference>
<dbReference type="SUPFAM" id="SSF56672">
    <property type="entry name" value="DNA/RNA polymerases"/>
    <property type="match status" value="1"/>
</dbReference>
<evidence type="ECO:0000256" key="10">
    <source>
        <dbReference type="ARBA" id="ARBA00023125"/>
    </source>
</evidence>
<feature type="region of interest" description="Disordered" evidence="13">
    <location>
        <begin position="46"/>
        <end position="134"/>
    </location>
</feature>
<dbReference type="GO" id="GO:0003887">
    <property type="term" value="F:DNA-directed DNA polymerase activity"/>
    <property type="evidence" value="ECO:0007669"/>
    <property type="project" value="UniProtKB-KW"/>
</dbReference>
<feature type="compositionally biased region" description="Basic and acidic residues" evidence="13">
    <location>
        <begin position="1"/>
        <end position="21"/>
    </location>
</feature>
<feature type="region of interest" description="Disordered" evidence="13">
    <location>
        <begin position="190"/>
        <end position="211"/>
    </location>
</feature>
<evidence type="ECO:0000259" key="17">
    <source>
        <dbReference type="Pfam" id="PF12254"/>
    </source>
</evidence>
<evidence type="ECO:0000256" key="13">
    <source>
        <dbReference type="SAM" id="MobiDB-lite"/>
    </source>
</evidence>
<dbReference type="CDD" id="cd05532">
    <property type="entry name" value="POLBc_alpha"/>
    <property type="match status" value="1"/>
</dbReference>
<dbReference type="Pfam" id="PF12254">
    <property type="entry name" value="DNA_pol_alpha_N"/>
    <property type="match status" value="1"/>
</dbReference>
<feature type="compositionally biased region" description="Basic residues" evidence="13">
    <location>
        <begin position="86"/>
        <end position="95"/>
    </location>
</feature>
<comment type="similarity">
    <text evidence="2 12">Belongs to the DNA polymerase type-B family.</text>
</comment>
<dbReference type="Gene3D" id="3.30.420.10">
    <property type="entry name" value="Ribonuclease H-like superfamily/Ribonuclease H"/>
    <property type="match status" value="1"/>
</dbReference>
<comment type="caution">
    <text evidence="18">The sequence shown here is derived from an EMBL/GenBank/DDBJ whole genome shotgun (WGS) entry which is preliminary data.</text>
</comment>
<dbReference type="EMBL" id="JAANIU010000038">
    <property type="protein sequence ID" value="KAG1575981.1"/>
    <property type="molecule type" value="Genomic_DNA"/>
</dbReference>
<dbReference type="FunFam" id="1.10.287.690:FF:000003">
    <property type="entry name" value="DNA polymerase"/>
    <property type="match status" value="1"/>
</dbReference>
<dbReference type="FunFam" id="3.30.70.2820:FF:000001">
    <property type="entry name" value="DNA polymerase"/>
    <property type="match status" value="1"/>
</dbReference>
<evidence type="ECO:0000313" key="19">
    <source>
        <dbReference type="Proteomes" id="UP000740926"/>
    </source>
</evidence>
<keyword evidence="11" id="KW-0539">Nucleus</keyword>
<dbReference type="GO" id="GO:0005658">
    <property type="term" value="C:alpha DNA polymerase:primase complex"/>
    <property type="evidence" value="ECO:0007669"/>
    <property type="project" value="UniProtKB-ARBA"/>
</dbReference>
<dbReference type="PANTHER" id="PTHR45861:SF1">
    <property type="entry name" value="DNA POLYMERASE ALPHA CATALYTIC SUBUNIT"/>
    <property type="match status" value="1"/>
</dbReference>
<dbReference type="GO" id="GO:0006272">
    <property type="term" value="P:leading strand elongation"/>
    <property type="evidence" value="ECO:0007669"/>
    <property type="project" value="TreeGrafter"/>
</dbReference>
<feature type="region of interest" description="Disordered" evidence="13">
    <location>
        <begin position="1"/>
        <end position="31"/>
    </location>
</feature>
<dbReference type="SMART" id="SM00486">
    <property type="entry name" value="POLBc"/>
    <property type="match status" value="1"/>
</dbReference>
<dbReference type="Pfam" id="PF03104">
    <property type="entry name" value="DNA_pol_B_exo1"/>
    <property type="match status" value="1"/>
</dbReference>
<dbReference type="InterPro" id="IPR042087">
    <property type="entry name" value="DNA_pol_B_thumb"/>
</dbReference>
<keyword evidence="3 12" id="KW-0808">Transferase</keyword>
<keyword evidence="4 12" id="KW-0548">Nucleotidyltransferase</keyword>
<feature type="domain" description="DNA polymerase alpha catalytic subunit N-terminal" evidence="17">
    <location>
        <begin position="12"/>
        <end position="69"/>
    </location>
</feature>
<dbReference type="GO" id="GO:0006273">
    <property type="term" value="P:lagging strand elongation"/>
    <property type="evidence" value="ECO:0007669"/>
    <property type="project" value="TreeGrafter"/>
</dbReference>
<name>A0A9P6ZDG0_9FUNG</name>
<dbReference type="GO" id="GO:0003682">
    <property type="term" value="F:chromatin binding"/>
    <property type="evidence" value="ECO:0007669"/>
    <property type="project" value="TreeGrafter"/>
</dbReference>
<feature type="domain" description="Zinc finger DNA-directed DNA polymerase family B alpha" evidence="16">
    <location>
        <begin position="1240"/>
        <end position="1419"/>
    </location>
</feature>
<dbReference type="SUPFAM" id="SSF53098">
    <property type="entry name" value="Ribonuclease H-like"/>
    <property type="match status" value="1"/>
</dbReference>
<evidence type="ECO:0000259" key="15">
    <source>
        <dbReference type="Pfam" id="PF03104"/>
    </source>
</evidence>
<evidence type="ECO:0000256" key="6">
    <source>
        <dbReference type="ARBA" id="ARBA00022723"/>
    </source>
</evidence>
<evidence type="ECO:0000256" key="12">
    <source>
        <dbReference type="RuleBase" id="RU000442"/>
    </source>
</evidence>
<dbReference type="FunFam" id="1.10.132.60:FF:000004">
    <property type="entry name" value="DNA polymerase"/>
    <property type="match status" value="1"/>
</dbReference>
<dbReference type="PROSITE" id="PS00116">
    <property type="entry name" value="DNA_POLYMERASE_B"/>
    <property type="match status" value="1"/>
</dbReference>
<dbReference type="GO" id="GO:0008270">
    <property type="term" value="F:zinc ion binding"/>
    <property type="evidence" value="ECO:0007669"/>
    <property type="project" value="UniProtKB-KW"/>
</dbReference>
<dbReference type="InterPro" id="IPR006172">
    <property type="entry name" value="DNA-dir_DNA_pol_B"/>
</dbReference>
<feature type="compositionally biased region" description="Acidic residues" evidence="13">
    <location>
        <begin position="46"/>
        <end position="58"/>
    </location>
</feature>
<dbReference type="NCBIfam" id="TIGR00592">
    <property type="entry name" value="pol2"/>
    <property type="match status" value="1"/>
</dbReference>
<keyword evidence="6" id="KW-0479">Metal-binding</keyword>
<evidence type="ECO:0000256" key="2">
    <source>
        <dbReference type="ARBA" id="ARBA00005755"/>
    </source>
</evidence>
<sequence>MSSSSRAERDNKLKKLRDAMRSKRKSKTIQDDDDLYEEIEENDYLAIQDDEAFVEDDDKGGYIDNGEEEEYNYSDEYETEVEKISSGKRKRKIKQKQPSTPVKPNQQINKFFSSSMIKKHTAEKPIKHKPIDKEESDSFLNDLLSEFNTPTKQERKAPVNVPVREKPAVNHLSRLSQMRTPIQRASLLAQQQQPEPPIAQEISEPSVPTSSELELESIDFDDDIMNDIKVESINQIEMSNNKPTFSTLEPATIAPGLQGWEDADASMIDTFAQDTVKEESQSVNVFEEDGHLRMWWYDAYERKEKGYVYLFGKVFNKSINKYVSCCVTVKNIERNLFFLPRSFALDASGNSTDKEVEITDVYEEVSELFSKHRITKYASKKVSRKYAFELHDVPAESDYLKVLYDYEQPSLTGTETGKTFSRVFGANTGPLEHFLVKRDIMGPCWLDISGAQMSKTSETWCKVEVTVEDPKTVNPLVDETGNRPIHVPPLIVMSLCLRTIMNSKKNVNEIVAASALVCNQVQIDDTKSLEEQTKMRFTVVRQLESQPYPAGFMEMVGKEKKKSGGFSIQAERTEASLLNFLIARIHLCDPDVIVGHNFAGFDLDVLLHRMKALNIQHWHRLGRLKRKNWPKLQAGAGGVGESTFQERMIMSGRLVCDTYLASKDLIRSKSYRLTDLAQSQLKIAREDIEFGKSEEYFENSNNLFHFLKHCSFDAYLSTSLMFKLQVLPLTHQLTALAGNLWARTMTGARAERNEFLLLHEFHKAKYICPDKTFGNKESVSVGQAVVQAAEQDDDEDALKEVSNVKKSGRRKPAYAGGLVLEPKKGFYDKYVLLLDFNSLYPSIIQEYNVCFTTVDRSAFQQGNEKNEEEKVPDVPGDSVPEGILPKLLKTLVDRRRQVKNAMKGEKSEAKYNQLNIRQQALKLTANSMYGCLGFTYSRFYAKPLAMLITFKGREILQSTVNLAGNLDMNVIYGDTDSIMVYTNQNDLNEVKKMGNLLRKKVNDHYKLLEIGIDGYFKHMLLLKKKKYAALLVEEKDNGELVESVETKGLDLVRRDWCDLSHDVSSHVLDLILSDKERDEVVNEIHTYLEVTVERIRQGEIPLEKYVINKQLTKRPQDYADAKSQPHVQVALRMIAAGQGVKSGDTVPYVICKVDEETSGDKKGSALRAYHPDDVVKKNMQLDIEWYLQQQVHPPLTRLCSPIEGTDPARLAGCLGLEASRYRHFSGGMGEDEQELVTLDSQISDAERFKSSEALLLTCNNCDKEFKYEGILRQTEDTIECGLKCVHCYQVIHYASLKAQLILNIRNYIDRYYQGWLLCDDPTCGNRTRMISVFGRRCLADECRGTMKREYTDKQLYTQLLFFYSLFDPTKAKNNFTPNQLTSQHEAIINKYFNLLLTHQNIVSEYLERSGYRYVDLSKLLVI</sequence>
<feature type="compositionally biased region" description="Low complexity" evidence="13">
    <location>
        <begin position="190"/>
        <end position="206"/>
    </location>
</feature>
<keyword evidence="8" id="KW-0862">Zinc</keyword>
<comment type="catalytic activity">
    <reaction evidence="12">
        <text>DNA(n) + a 2'-deoxyribonucleoside 5'-triphosphate = DNA(n+1) + diphosphate</text>
        <dbReference type="Rhea" id="RHEA:22508"/>
        <dbReference type="Rhea" id="RHEA-COMP:17339"/>
        <dbReference type="Rhea" id="RHEA-COMP:17340"/>
        <dbReference type="ChEBI" id="CHEBI:33019"/>
        <dbReference type="ChEBI" id="CHEBI:61560"/>
        <dbReference type="ChEBI" id="CHEBI:173112"/>
        <dbReference type="EC" id="2.7.7.7"/>
    </reaction>
</comment>
<dbReference type="InterPro" id="IPR012337">
    <property type="entry name" value="RNaseH-like_sf"/>
</dbReference>
<dbReference type="InterPro" id="IPR024647">
    <property type="entry name" value="DNA_pol_a_cat_su_N"/>
</dbReference>
<dbReference type="Gene3D" id="1.10.287.690">
    <property type="entry name" value="Helix hairpin bin"/>
    <property type="match status" value="1"/>
</dbReference>
<dbReference type="Gene3D" id="6.10.10.100">
    <property type="match status" value="1"/>
</dbReference>
<keyword evidence="19" id="KW-1185">Reference proteome</keyword>
<proteinExistence type="inferred from homology"/>
<keyword evidence="7" id="KW-0863">Zinc-finger</keyword>
<dbReference type="EC" id="2.7.7.7" evidence="12"/>
<dbReference type="InterPro" id="IPR023211">
    <property type="entry name" value="DNA_pol_palm_dom_sf"/>
</dbReference>
<dbReference type="InterPro" id="IPR036397">
    <property type="entry name" value="RNaseH_sf"/>
</dbReference>
<dbReference type="Gene3D" id="2.40.50.730">
    <property type="match status" value="1"/>
</dbReference>
<comment type="subcellular location">
    <subcellularLocation>
        <location evidence="1">Nucleus</location>
    </subcellularLocation>
</comment>
<keyword evidence="5 12" id="KW-0235">DNA replication</keyword>
<accession>A0A9P6ZDG0</accession>
<keyword evidence="9 12" id="KW-0239">DNA-directed DNA polymerase</keyword>
<evidence type="ECO:0000256" key="7">
    <source>
        <dbReference type="ARBA" id="ARBA00022771"/>
    </source>
</evidence>